<reference evidence="1" key="1">
    <citation type="submission" date="2019-08" db="EMBL/GenBank/DDBJ databases">
        <authorList>
            <person name="Kucharzyk K."/>
            <person name="Murdoch R.W."/>
            <person name="Higgins S."/>
            <person name="Loffler F."/>
        </authorList>
    </citation>
    <scope>NUCLEOTIDE SEQUENCE</scope>
</reference>
<proteinExistence type="predicted"/>
<name>A0A645GIB7_9ZZZZ</name>
<protein>
    <submittedName>
        <fullName evidence="1">Uncharacterized protein</fullName>
    </submittedName>
</protein>
<sequence length="182" mass="20819">MRLFDRDLVVVREGVDHFQFRPGADVAGLAVQLHHQIRSRVNALAGGCQNRLLDGFHQLLLADSAFLLDILKSCQKFVIHQFCLRAFFKLLSTPPKKEGGPPCTRLFFPAVRRGAGNYSHIPYFTALCANRQALFRLNRKKVSGKGRSERNIQNFSSKDSRRERKFIFFLQRVGLIFILCVI</sequence>
<accession>A0A645GIB7</accession>
<comment type="caution">
    <text evidence="1">The sequence shown here is derived from an EMBL/GenBank/DDBJ whole genome shotgun (WGS) entry which is preliminary data.</text>
</comment>
<evidence type="ECO:0000313" key="1">
    <source>
        <dbReference type="EMBL" id="MPN23614.1"/>
    </source>
</evidence>
<dbReference type="AlphaFoldDB" id="A0A645GIB7"/>
<dbReference type="EMBL" id="VSSQ01072178">
    <property type="protein sequence ID" value="MPN23614.1"/>
    <property type="molecule type" value="Genomic_DNA"/>
</dbReference>
<organism evidence="1">
    <name type="scientific">bioreactor metagenome</name>
    <dbReference type="NCBI Taxonomy" id="1076179"/>
    <lineage>
        <taxon>unclassified sequences</taxon>
        <taxon>metagenomes</taxon>
        <taxon>ecological metagenomes</taxon>
    </lineage>
</organism>
<gene>
    <name evidence="1" type="ORF">SDC9_171007</name>
</gene>